<keyword evidence="2" id="KW-1185">Reference proteome</keyword>
<dbReference type="Proteomes" id="UP000094569">
    <property type="component" value="Unassembled WGS sequence"/>
</dbReference>
<reference evidence="1 2" key="1">
    <citation type="journal article" date="2016" name="BMC Genomics">
        <title>Comparative genomic and transcriptomic analyses of the Fuzhuan brick tea-fermentation fungus Aspergillus cristatus.</title>
        <authorList>
            <person name="Ge Y."/>
            <person name="Wang Y."/>
            <person name="Liu Y."/>
            <person name="Tan Y."/>
            <person name="Ren X."/>
            <person name="Zhang X."/>
            <person name="Hyde K.D."/>
            <person name="Liu Y."/>
            <person name="Liu Z."/>
        </authorList>
    </citation>
    <scope>NUCLEOTIDE SEQUENCE [LARGE SCALE GENOMIC DNA]</scope>
    <source>
        <strain evidence="1 2">GZAAS20.1005</strain>
    </source>
</reference>
<sequence length="126" mass="13484">MAKHRSSDKCSATVRVPPMGVHNVSQAVAFTNDHTKTLKYQICCGVDNQLIIYNKNCFKFCDTPTNQTEVLSCIKDAGVTKVAAYNSSQESNDDTSAAIPVSTNMMSKSAIGLAAMMVLSMAVGTL</sequence>
<gene>
    <name evidence="1" type="ORF">SI65_10281</name>
</gene>
<dbReference type="EMBL" id="JXNT01000029">
    <property type="protein sequence ID" value="ODM14284.1"/>
    <property type="molecule type" value="Genomic_DNA"/>
</dbReference>
<dbReference type="VEuPathDB" id="FungiDB:SI65_10281"/>
<comment type="caution">
    <text evidence="1">The sequence shown here is derived from an EMBL/GenBank/DDBJ whole genome shotgun (WGS) entry which is preliminary data.</text>
</comment>
<proteinExistence type="predicted"/>
<organism evidence="1 2">
    <name type="scientific">Aspergillus cristatus</name>
    <name type="common">Chinese Fuzhuan brick tea-fermentation fungus</name>
    <name type="synonym">Eurotium cristatum</name>
    <dbReference type="NCBI Taxonomy" id="573508"/>
    <lineage>
        <taxon>Eukaryota</taxon>
        <taxon>Fungi</taxon>
        <taxon>Dikarya</taxon>
        <taxon>Ascomycota</taxon>
        <taxon>Pezizomycotina</taxon>
        <taxon>Eurotiomycetes</taxon>
        <taxon>Eurotiomycetidae</taxon>
        <taxon>Eurotiales</taxon>
        <taxon>Aspergillaceae</taxon>
        <taxon>Aspergillus</taxon>
        <taxon>Aspergillus subgen. Aspergillus</taxon>
    </lineage>
</organism>
<dbReference type="AlphaFoldDB" id="A0A1E3B031"/>
<evidence type="ECO:0000313" key="1">
    <source>
        <dbReference type="EMBL" id="ODM14284.1"/>
    </source>
</evidence>
<dbReference type="OrthoDB" id="4386212at2759"/>
<evidence type="ECO:0000313" key="2">
    <source>
        <dbReference type="Proteomes" id="UP000094569"/>
    </source>
</evidence>
<accession>A0A1E3B031</accession>
<protein>
    <submittedName>
        <fullName evidence="1">Uncharacterized protein</fullName>
    </submittedName>
</protein>
<name>A0A1E3B031_ASPCR</name>